<organism evidence="1 2">
    <name type="scientific">Plakobranchus ocellatus</name>
    <dbReference type="NCBI Taxonomy" id="259542"/>
    <lineage>
        <taxon>Eukaryota</taxon>
        <taxon>Metazoa</taxon>
        <taxon>Spiralia</taxon>
        <taxon>Lophotrochozoa</taxon>
        <taxon>Mollusca</taxon>
        <taxon>Gastropoda</taxon>
        <taxon>Heterobranchia</taxon>
        <taxon>Euthyneura</taxon>
        <taxon>Panpulmonata</taxon>
        <taxon>Sacoglossa</taxon>
        <taxon>Placobranchoidea</taxon>
        <taxon>Plakobranchidae</taxon>
        <taxon>Plakobranchus</taxon>
    </lineage>
</organism>
<evidence type="ECO:0000313" key="2">
    <source>
        <dbReference type="Proteomes" id="UP000735302"/>
    </source>
</evidence>
<sequence length="80" mass="8634">MAGLEPAIERSLQISGRLTGHYAIDALRGFAGESSNSPPTLWSHLSMVFCAVLTSPSTSILQRLQAINGVPVDIPRVPWF</sequence>
<name>A0AAV3ZCK9_9GAST</name>
<reference evidence="1 2" key="1">
    <citation type="journal article" date="2021" name="Elife">
        <title>Chloroplast acquisition without the gene transfer in kleptoplastic sea slugs, Plakobranchus ocellatus.</title>
        <authorList>
            <person name="Maeda T."/>
            <person name="Takahashi S."/>
            <person name="Yoshida T."/>
            <person name="Shimamura S."/>
            <person name="Takaki Y."/>
            <person name="Nagai Y."/>
            <person name="Toyoda A."/>
            <person name="Suzuki Y."/>
            <person name="Arimoto A."/>
            <person name="Ishii H."/>
            <person name="Satoh N."/>
            <person name="Nishiyama T."/>
            <person name="Hasebe M."/>
            <person name="Maruyama T."/>
            <person name="Minagawa J."/>
            <person name="Obokata J."/>
            <person name="Shigenobu S."/>
        </authorList>
    </citation>
    <scope>NUCLEOTIDE SEQUENCE [LARGE SCALE GENOMIC DNA]</scope>
</reference>
<dbReference type="Proteomes" id="UP000735302">
    <property type="component" value="Unassembled WGS sequence"/>
</dbReference>
<keyword evidence="2" id="KW-1185">Reference proteome</keyword>
<evidence type="ECO:0000313" key="1">
    <source>
        <dbReference type="EMBL" id="GFN92103.1"/>
    </source>
</evidence>
<gene>
    <name evidence="1" type="ORF">PoB_001860900</name>
</gene>
<protein>
    <submittedName>
        <fullName evidence="1">Uncharacterized protein</fullName>
    </submittedName>
</protein>
<comment type="caution">
    <text evidence="1">The sequence shown here is derived from an EMBL/GenBank/DDBJ whole genome shotgun (WGS) entry which is preliminary data.</text>
</comment>
<accession>A0AAV3ZCK9</accession>
<dbReference type="EMBL" id="BLXT01002217">
    <property type="protein sequence ID" value="GFN92103.1"/>
    <property type="molecule type" value="Genomic_DNA"/>
</dbReference>
<proteinExistence type="predicted"/>
<dbReference type="AlphaFoldDB" id="A0AAV3ZCK9"/>